<name>A0A6P8HCN8_ACTTE</name>
<dbReference type="AlphaFoldDB" id="A0A6P8HCN8"/>
<keyword evidence="2" id="KW-1185">Reference proteome</keyword>
<dbReference type="RefSeq" id="XP_031553401.1">
    <property type="nucleotide sequence ID" value="XM_031697541.1"/>
</dbReference>
<accession>A0A6P8HCN8</accession>
<gene>
    <name evidence="3" type="primary">LOC116290502</name>
</gene>
<dbReference type="GeneID" id="116290502"/>
<evidence type="ECO:0000313" key="3">
    <source>
        <dbReference type="RefSeq" id="XP_031553401.1"/>
    </source>
</evidence>
<feature type="compositionally biased region" description="Basic and acidic residues" evidence="1">
    <location>
        <begin position="8"/>
        <end position="21"/>
    </location>
</feature>
<dbReference type="Proteomes" id="UP000515163">
    <property type="component" value="Unplaced"/>
</dbReference>
<feature type="region of interest" description="Disordered" evidence="1">
    <location>
        <begin position="1"/>
        <end position="67"/>
    </location>
</feature>
<sequence length="127" mass="14387">MAAKAAKLIKEKRTMSNEKRSSTPCVSTATTTSATTTSTSTSGDNTREDNFPSLGRPQKSREPWSAEDTLKIQTKLRHLIKMSSLPSRLAIREQFKSSVPSIWGRQSTKEWQDRCVEKVRSLWKKDK</sequence>
<dbReference type="KEGG" id="aten:116290502"/>
<feature type="compositionally biased region" description="Low complexity" evidence="1">
    <location>
        <begin position="27"/>
        <end position="42"/>
    </location>
</feature>
<proteinExistence type="predicted"/>
<protein>
    <submittedName>
        <fullName evidence="3">Uncharacterized protein LOC116290502</fullName>
    </submittedName>
</protein>
<reference evidence="3" key="1">
    <citation type="submission" date="2025-08" db="UniProtKB">
        <authorList>
            <consortium name="RefSeq"/>
        </authorList>
    </citation>
    <scope>IDENTIFICATION</scope>
    <source>
        <tissue evidence="3">Tentacle</tissue>
    </source>
</reference>
<evidence type="ECO:0000313" key="2">
    <source>
        <dbReference type="Proteomes" id="UP000515163"/>
    </source>
</evidence>
<dbReference type="OrthoDB" id="10529242at2759"/>
<organism evidence="2 3">
    <name type="scientific">Actinia tenebrosa</name>
    <name type="common">Australian red waratah sea anemone</name>
    <dbReference type="NCBI Taxonomy" id="6105"/>
    <lineage>
        <taxon>Eukaryota</taxon>
        <taxon>Metazoa</taxon>
        <taxon>Cnidaria</taxon>
        <taxon>Anthozoa</taxon>
        <taxon>Hexacorallia</taxon>
        <taxon>Actiniaria</taxon>
        <taxon>Actiniidae</taxon>
        <taxon>Actinia</taxon>
    </lineage>
</organism>
<dbReference type="InParanoid" id="A0A6P8HCN8"/>
<evidence type="ECO:0000256" key="1">
    <source>
        <dbReference type="SAM" id="MobiDB-lite"/>
    </source>
</evidence>